<comment type="caution">
    <text evidence="1">The sequence shown here is derived from an EMBL/GenBank/DDBJ whole genome shotgun (WGS) entry which is preliminary data.</text>
</comment>
<evidence type="ECO:0000313" key="2">
    <source>
        <dbReference type="Proteomes" id="UP000626109"/>
    </source>
</evidence>
<dbReference type="AlphaFoldDB" id="A0A813J1D6"/>
<reference evidence="1" key="1">
    <citation type="submission" date="2021-02" db="EMBL/GenBank/DDBJ databases">
        <authorList>
            <person name="Dougan E. K."/>
            <person name="Rhodes N."/>
            <person name="Thang M."/>
            <person name="Chan C."/>
        </authorList>
    </citation>
    <scope>NUCLEOTIDE SEQUENCE</scope>
</reference>
<name>A0A813J1D6_POLGL</name>
<evidence type="ECO:0000313" key="1">
    <source>
        <dbReference type="EMBL" id="CAE8659728.1"/>
    </source>
</evidence>
<sequence length="105" mass="11449">MEHLLSGEEAPAHSWIACWEALLPRDVLPRLLGHLGFSLPAACAICRGLTSAAELDKGICFRPRCALQGHKCVGDVKPMLIIYGHGFFITTLPGSSYCSIVAWRE</sequence>
<proteinExistence type="predicted"/>
<dbReference type="EMBL" id="CAJNNW010016778">
    <property type="protein sequence ID" value="CAE8659728.1"/>
    <property type="molecule type" value="Genomic_DNA"/>
</dbReference>
<dbReference type="Proteomes" id="UP000626109">
    <property type="component" value="Unassembled WGS sequence"/>
</dbReference>
<gene>
    <name evidence="1" type="ORF">PGLA2088_LOCUS13859</name>
</gene>
<protein>
    <submittedName>
        <fullName evidence="1">Uncharacterized protein</fullName>
    </submittedName>
</protein>
<organism evidence="1 2">
    <name type="scientific">Polarella glacialis</name>
    <name type="common">Dinoflagellate</name>
    <dbReference type="NCBI Taxonomy" id="89957"/>
    <lineage>
        <taxon>Eukaryota</taxon>
        <taxon>Sar</taxon>
        <taxon>Alveolata</taxon>
        <taxon>Dinophyceae</taxon>
        <taxon>Suessiales</taxon>
        <taxon>Suessiaceae</taxon>
        <taxon>Polarella</taxon>
    </lineage>
</organism>
<accession>A0A813J1D6</accession>